<feature type="transmembrane region" description="Helical" evidence="2">
    <location>
        <begin position="104"/>
        <end position="122"/>
    </location>
</feature>
<dbReference type="InterPro" id="IPR058477">
    <property type="entry name" value="DUF8163"/>
</dbReference>
<feature type="domain" description="DUF8163" evidence="3">
    <location>
        <begin position="12"/>
        <end position="161"/>
    </location>
</feature>
<comment type="caution">
    <text evidence="4">The sequence shown here is derived from an EMBL/GenBank/DDBJ whole genome shotgun (WGS) entry which is preliminary data.</text>
</comment>
<name>A0A482YGG1_9EURY</name>
<dbReference type="EMBL" id="SHMP01000004">
    <property type="protein sequence ID" value="RZV10922.1"/>
    <property type="molecule type" value="Genomic_DNA"/>
</dbReference>
<accession>A0A482YGG1</accession>
<evidence type="ECO:0000256" key="1">
    <source>
        <dbReference type="SAM" id="MobiDB-lite"/>
    </source>
</evidence>
<evidence type="ECO:0000313" key="5">
    <source>
        <dbReference type="Proteomes" id="UP000291097"/>
    </source>
</evidence>
<keyword evidence="2" id="KW-0472">Membrane</keyword>
<proteinExistence type="predicted"/>
<organism evidence="4 5">
    <name type="scientific">Natrinema hispanicum</name>
    <dbReference type="NCBI Taxonomy" id="392421"/>
    <lineage>
        <taxon>Archaea</taxon>
        <taxon>Methanobacteriati</taxon>
        <taxon>Methanobacteriota</taxon>
        <taxon>Stenosarchaea group</taxon>
        <taxon>Halobacteria</taxon>
        <taxon>Halobacteriales</taxon>
        <taxon>Natrialbaceae</taxon>
        <taxon>Natrinema</taxon>
    </lineage>
</organism>
<dbReference type="Pfam" id="PF26496">
    <property type="entry name" value="DUF8163"/>
    <property type="match status" value="1"/>
</dbReference>
<dbReference type="AlphaFoldDB" id="A0A482YGG1"/>
<feature type="compositionally biased region" description="Low complexity" evidence="1">
    <location>
        <begin position="184"/>
        <end position="197"/>
    </location>
</feature>
<feature type="transmembrane region" description="Helical" evidence="2">
    <location>
        <begin position="128"/>
        <end position="146"/>
    </location>
</feature>
<feature type="transmembrane region" description="Helical" evidence="2">
    <location>
        <begin position="74"/>
        <end position="92"/>
    </location>
</feature>
<dbReference type="Proteomes" id="UP000291097">
    <property type="component" value="Unassembled WGS sequence"/>
</dbReference>
<dbReference type="RefSeq" id="WP_242611650.1">
    <property type="nucleotide sequence ID" value="NZ_SHMP01000004.1"/>
</dbReference>
<evidence type="ECO:0000259" key="3">
    <source>
        <dbReference type="Pfam" id="PF26496"/>
    </source>
</evidence>
<reference evidence="4 5" key="1">
    <citation type="submission" date="2019-02" db="EMBL/GenBank/DDBJ databases">
        <title>Genomic Encyclopedia of Archaeal and Bacterial Type Strains, Phase II (KMG-II): from individual species to whole genera.</title>
        <authorList>
            <person name="Goeker M."/>
        </authorList>
    </citation>
    <scope>NUCLEOTIDE SEQUENCE [LARGE SCALE GENOMIC DNA]</scope>
    <source>
        <strain evidence="4 5">DSM 18328</strain>
    </source>
</reference>
<sequence length="197" mass="20720">MRERPNRCRSRPATGRELVNSSSLSLLIVVAFGAVAGPLGALAGIATALVGYLFGIPYALAAGHVALVASFPDGIDPLPFIIVEVTFIAVLLSPVPWTESPGRITLVAITSTLTLAGAAWLIVDSQSLYLAATTVIVLLAIASYGLHRLELVRLGLVPDREDGKQAHQTNTDQTDESTTDTDTDTTAKPTTEPTTDI</sequence>
<evidence type="ECO:0000313" key="4">
    <source>
        <dbReference type="EMBL" id="RZV10922.1"/>
    </source>
</evidence>
<feature type="compositionally biased region" description="Acidic residues" evidence="1">
    <location>
        <begin position="173"/>
        <end position="183"/>
    </location>
</feature>
<protein>
    <recommendedName>
        <fullName evidence="3">DUF8163 domain-containing protein</fullName>
    </recommendedName>
</protein>
<gene>
    <name evidence="4" type="ORF">BDK88_2133</name>
</gene>
<feature type="transmembrane region" description="Helical" evidence="2">
    <location>
        <begin position="21"/>
        <end position="54"/>
    </location>
</feature>
<evidence type="ECO:0000256" key="2">
    <source>
        <dbReference type="SAM" id="Phobius"/>
    </source>
</evidence>
<keyword evidence="2" id="KW-1133">Transmembrane helix</keyword>
<keyword evidence="2" id="KW-0812">Transmembrane</keyword>
<feature type="region of interest" description="Disordered" evidence="1">
    <location>
        <begin position="162"/>
        <end position="197"/>
    </location>
</feature>